<dbReference type="AlphaFoldDB" id="A0A426XTA0"/>
<comment type="caution">
    <text evidence="1">The sequence shown here is derived from an EMBL/GenBank/DDBJ whole genome shotgun (WGS) entry which is preliminary data.</text>
</comment>
<dbReference type="Proteomes" id="UP000287651">
    <property type="component" value="Unassembled WGS sequence"/>
</dbReference>
<proteinExistence type="predicted"/>
<protein>
    <submittedName>
        <fullName evidence="1">Uncharacterized protein</fullName>
    </submittedName>
</protein>
<evidence type="ECO:0000313" key="1">
    <source>
        <dbReference type="EMBL" id="RRT42718.1"/>
    </source>
</evidence>
<accession>A0A426XTA0</accession>
<name>A0A426XTA0_ENSVE</name>
<organism evidence="1 2">
    <name type="scientific">Ensete ventricosum</name>
    <name type="common">Abyssinian banana</name>
    <name type="synonym">Musa ensete</name>
    <dbReference type="NCBI Taxonomy" id="4639"/>
    <lineage>
        <taxon>Eukaryota</taxon>
        <taxon>Viridiplantae</taxon>
        <taxon>Streptophyta</taxon>
        <taxon>Embryophyta</taxon>
        <taxon>Tracheophyta</taxon>
        <taxon>Spermatophyta</taxon>
        <taxon>Magnoliopsida</taxon>
        <taxon>Liliopsida</taxon>
        <taxon>Zingiberales</taxon>
        <taxon>Musaceae</taxon>
        <taxon>Ensete</taxon>
    </lineage>
</organism>
<sequence>MLCPPRPAVTNTSPRLSYFVLPCLRCNSIAVMSSSGQVVATLSQNQFMVRLGMVLRCWVSLHHQVRQGKSFLLFSATDDTQRSSVATLPDILCFEDLSYLICSR</sequence>
<evidence type="ECO:0000313" key="2">
    <source>
        <dbReference type="Proteomes" id="UP000287651"/>
    </source>
</evidence>
<gene>
    <name evidence="1" type="ORF">B296_00056050</name>
</gene>
<reference evidence="1 2" key="1">
    <citation type="journal article" date="2014" name="Agronomy (Basel)">
        <title>A Draft Genome Sequence for Ensete ventricosum, the Drought-Tolerant Tree Against Hunger.</title>
        <authorList>
            <person name="Harrison J."/>
            <person name="Moore K.A."/>
            <person name="Paszkiewicz K."/>
            <person name="Jones T."/>
            <person name="Grant M."/>
            <person name="Ambacheew D."/>
            <person name="Muzemil S."/>
            <person name="Studholme D.J."/>
        </authorList>
    </citation>
    <scope>NUCLEOTIDE SEQUENCE [LARGE SCALE GENOMIC DNA]</scope>
</reference>
<dbReference type="EMBL" id="AMZH03017634">
    <property type="protein sequence ID" value="RRT42718.1"/>
    <property type="molecule type" value="Genomic_DNA"/>
</dbReference>